<reference evidence="2" key="1">
    <citation type="submission" date="2016-11" db="UniProtKB">
        <authorList>
            <consortium name="WormBaseParasite"/>
        </authorList>
    </citation>
    <scope>IDENTIFICATION</scope>
    <source>
        <strain evidence="2">KR3021</strain>
    </source>
</reference>
<dbReference type="Proteomes" id="UP000095286">
    <property type="component" value="Unplaced"/>
</dbReference>
<accession>A0AC35TMU7</accession>
<organism evidence="1 2">
    <name type="scientific">Rhabditophanes sp. KR3021</name>
    <dbReference type="NCBI Taxonomy" id="114890"/>
    <lineage>
        <taxon>Eukaryota</taxon>
        <taxon>Metazoa</taxon>
        <taxon>Ecdysozoa</taxon>
        <taxon>Nematoda</taxon>
        <taxon>Chromadorea</taxon>
        <taxon>Rhabditida</taxon>
        <taxon>Tylenchina</taxon>
        <taxon>Panagrolaimomorpha</taxon>
        <taxon>Strongyloidoidea</taxon>
        <taxon>Alloionematidae</taxon>
        <taxon>Rhabditophanes</taxon>
    </lineage>
</organism>
<name>A0AC35TMU7_9BILA</name>
<proteinExistence type="predicted"/>
<dbReference type="WBParaSite" id="RSKR_0000251400.1">
    <property type="protein sequence ID" value="RSKR_0000251400.1"/>
    <property type="gene ID" value="RSKR_0000251400"/>
</dbReference>
<evidence type="ECO:0000313" key="2">
    <source>
        <dbReference type="WBParaSite" id="RSKR_0000251400.1"/>
    </source>
</evidence>
<evidence type="ECO:0000313" key="1">
    <source>
        <dbReference type="Proteomes" id="UP000095286"/>
    </source>
</evidence>
<protein>
    <submittedName>
        <fullName evidence="2">SUI1 domain-containing protein</fullName>
    </submittedName>
</protein>
<sequence>MDVFWFNGPLTTKTTKLARESEITGCIKLLGKDKYDSLLPPKAKVEIAKMRTDIKNELDVLRVNGEPIFFKDGKSKNSWYPTLKTSTLNQRMFPPVFVSKTFWKNIKNHGCITAADVFNDEKPYDVFPKFDHLVTSFVFKIMEGTDKVIGPIGIAIPTSGMYNYKTERYPLRSLGVIHMTREKDCLWEILGGFEAYCYNIESLLPEVIAAEEVVAEVTEELEDVSLANESEIVEELAKELDDEKLHLSFLSAAKFLLQDNTLLPMDLGFFFQNYVQKCVTDGVKINLKNTSHKNLKNYIKYVNESRKQKLFSVSAAKDVQMLRSVNFNDEELKAFEPTDGKPSLESDEKETTSGYCIQELFVVTKPVKKFFEAVFDPSVKAGCSFLTISQLQKTIMDYAMVNDLQIQNDRVKIDIDLAKFLRIKDDWENKLQTSRSLAVALTKECSQGYSIKDSDGNVELHKGTIPKIDIHAEKRTNKLVTVFRNMKAFNLQNAKFSSALQKRYAGSAGCFEGRKRATGEMVVEVQGDHTKTIRDFLKKDYGIDSKYVNVSTA</sequence>